<feature type="transmembrane region" description="Helical" evidence="5">
    <location>
        <begin position="7"/>
        <end position="29"/>
    </location>
</feature>
<dbReference type="PROSITE" id="PS51257">
    <property type="entry name" value="PROKAR_LIPOPROTEIN"/>
    <property type="match status" value="1"/>
</dbReference>
<feature type="transmembrane region" description="Helical" evidence="5">
    <location>
        <begin position="70"/>
        <end position="91"/>
    </location>
</feature>
<dbReference type="SUPFAM" id="SSF111352">
    <property type="entry name" value="Ammonium transporter"/>
    <property type="match status" value="1"/>
</dbReference>
<keyword evidence="8" id="KW-1185">Reference proteome</keyword>
<dbReference type="OrthoDB" id="2062247at2"/>
<protein>
    <submittedName>
        <fullName evidence="7">GtrA-like protein</fullName>
    </submittedName>
</protein>
<feature type="domain" description="GtrA/DPMS transmembrane" evidence="6">
    <location>
        <begin position="12"/>
        <end position="120"/>
    </location>
</feature>
<evidence type="ECO:0000256" key="2">
    <source>
        <dbReference type="ARBA" id="ARBA00022692"/>
    </source>
</evidence>
<sequence>MLKNKNGLIVYFLLSCGSSVIDIIIGYVLFNILNVNYLVACNIGIIAGLIFHYITSIKAVFKKENNIKNFSIYIITFFIGLILANITMWISFDKYNLGFLISKIFSMGIPFFVMYYLRKILYKKFS</sequence>
<reference evidence="7 8" key="1">
    <citation type="submission" date="2016-11" db="EMBL/GenBank/DDBJ databases">
        <authorList>
            <person name="Jaros S."/>
            <person name="Januszkiewicz K."/>
            <person name="Wedrychowicz H."/>
        </authorList>
    </citation>
    <scope>NUCLEOTIDE SEQUENCE [LARGE SCALE GENOMIC DNA]</scope>
    <source>
        <strain evidence="7 8">DSM 21758</strain>
    </source>
</reference>
<accession>A0A1M6JAP2</accession>
<feature type="transmembrane region" description="Helical" evidence="5">
    <location>
        <begin position="97"/>
        <end position="117"/>
    </location>
</feature>
<dbReference type="EMBL" id="FQZB01000008">
    <property type="protein sequence ID" value="SHJ43733.1"/>
    <property type="molecule type" value="Genomic_DNA"/>
</dbReference>
<gene>
    <name evidence="7" type="ORF">SAMN02745163_01967</name>
</gene>
<keyword evidence="2 5" id="KW-0812">Transmembrane</keyword>
<dbReference type="InterPro" id="IPR007267">
    <property type="entry name" value="GtrA_DPMS_TM"/>
</dbReference>
<evidence type="ECO:0000256" key="3">
    <source>
        <dbReference type="ARBA" id="ARBA00022989"/>
    </source>
</evidence>
<evidence type="ECO:0000256" key="5">
    <source>
        <dbReference type="SAM" id="Phobius"/>
    </source>
</evidence>
<keyword evidence="3 5" id="KW-1133">Transmembrane helix</keyword>
<dbReference type="GO" id="GO:0016020">
    <property type="term" value="C:membrane"/>
    <property type="evidence" value="ECO:0007669"/>
    <property type="project" value="UniProtKB-SubCell"/>
</dbReference>
<proteinExistence type="predicted"/>
<dbReference type="Pfam" id="PF04138">
    <property type="entry name" value="GtrA_DPMS_TM"/>
    <property type="match status" value="1"/>
</dbReference>
<dbReference type="STRING" id="1121302.SAMN02745163_01967"/>
<evidence type="ECO:0000256" key="1">
    <source>
        <dbReference type="ARBA" id="ARBA00004141"/>
    </source>
</evidence>
<keyword evidence="4 5" id="KW-0472">Membrane</keyword>
<dbReference type="AlphaFoldDB" id="A0A1M6JAP2"/>
<evidence type="ECO:0000313" key="7">
    <source>
        <dbReference type="EMBL" id="SHJ43733.1"/>
    </source>
</evidence>
<organism evidence="7 8">
    <name type="scientific">Clostridium cavendishii DSM 21758</name>
    <dbReference type="NCBI Taxonomy" id="1121302"/>
    <lineage>
        <taxon>Bacteria</taxon>
        <taxon>Bacillati</taxon>
        <taxon>Bacillota</taxon>
        <taxon>Clostridia</taxon>
        <taxon>Eubacteriales</taxon>
        <taxon>Clostridiaceae</taxon>
        <taxon>Clostridium</taxon>
    </lineage>
</organism>
<comment type="subcellular location">
    <subcellularLocation>
        <location evidence="1">Membrane</location>
        <topology evidence="1">Multi-pass membrane protein</topology>
    </subcellularLocation>
</comment>
<dbReference type="GO" id="GO:0000271">
    <property type="term" value="P:polysaccharide biosynthetic process"/>
    <property type="evidence" value="ECO:0007669"/>
    <property type="project" value="InterPro"/>
</dbReference>
<evidence type="ECO:0000256" key="4">
    <source>
        <dbReference type="ARBA" id="ARBA00023136"/>
    </source>
</evidence>
<name>A0A1M6JAP2_9CLOT</name>
<evidence type="ECO:0000259" key="6">
    <source>
        <dbReference type="Pfam" id="PF04138"/>
    </source>
</evidence>
<feature type="transmembrane region" description="Helical" evidence="5">
    <location>
        <begin position="35"/>
        <end position="54"/>
    </location>
</feature>
<dbReference type="RefSeq" id="WP_159433226.1">
    <property type="nucleotide sequence ID" value="NZ_FQZB01000008.1"/>
</dbReference>
<dbReference type="Proteomes" id="UP000184310">
    <property type="component" value="Unassembled WGS sequence"/>
</dbReference>
<evidence type="ECO:0000313" key="8">
    <source>
        <dbReference type="Proteomes" id="UP000184310"/>
    </source>
</evidence>